<dbReference type="GO" id="GO:0030488">
    <property type="term" value="P:tRNA methylation"/>
    <property type="evidence" value="ECO:0007669"/>
    <property type="project" value="InterPro"/>
</dbReference>
<evidence type="ECO:0000313" key="4">
    <source>
        <dbReference type="EMBL" id="CAG5099588.1"/>
    </source>
</evidence>
<dbReference type="InterPro" id="IPR029026">
    <property type="entry name" value="tRNA_m1G_MTases_N"/>
</dbReference>
<dbReference type="InterPro" id="IPR029028">
    <property type="entry name" value="Alpha/beta_knot_MTases"/>
</dbReference>
<keyword evidence="1 4" id="KW-0489">Methyltransferase</keyword>
<name>A0A8J2MMX7_COTCN</name>
<evidence type="ECO:0000256" key="1">
    <source>
        <dbReference type="ARBA" id="ARBA00022603"/>
    </source>
</evidence>
<dbReference type="CDD" id="cd18091">
    <property type="entry name" value="SpoU-like_TRM3-like"/>
    <property type="match status" value="1"/>
</dbReference>
<dbReference type="InterPro" id="IPR044748">
    <property type="entry name" value="Trm3/TARBP1_C"/>
</dbReference>
<dbReference type="OrthoDB" id="241340at2759"/>
<dbReference type="EMBL" id="CAJNRD030001122">
    <property type="protein sequence ID" value="CAG5099588.1"/>
    <property type="molecule type" value="Genomic_DNA"/>
</dbReference>
<sequence length="1460" mass="169555">MEEINNRDQLYKKATVAPIEVIGILDSDFESNPLITIHKIVNNYNKKLSEGIINKKILNGFYTVLCYEYNLPETDPVCPLDFDKNFFFNILKLITENHEKDSEDLIHLLYEILVLQLKLYCDVFEVNNLLKNFIEIYPKDTEIFYKIIECFIDALCLKRLSSDILEDELIVSELKIFFTKIEKKDWKIFISLVIKILRVFNQVSILPQLWEMILNNLNDWEKSLTLLNILIDYILAISSEEILSLNCKYCSLEITWQLIFKGLMSSVEQDRKQGLYVMKKILDFLEKHPAKSTKLIPFINCPAYKKNPAIKELKKKFFLILESLEEKQGHLVTPVLAHLESLIKFHFDHLNCLNCLDIKWLLCILTRALNHKTNGVIKLGLTILLKIDPVIYTQDLIELLITSLNTTFIYDNQTSEPEPVVVKELAELFVKAENSQVPLINQFVLQARAINWTPIPLFYVMSSLYKAGHMINPPVKTNLWTGDQLNSLETILNKFLHSQPLSLRNILRDFIADAIFKFAEEPIPLEALARIYYSITRNCLINSSLSCSALRMYLKDKLTSEAAENYIKSANLSSEVDIKSFAQMTAFLYDAKKIFKSSACLSLKKFLEIFNSLINIESRPYADKDNCLKIISLFNWFFYYLRKYCSNEDQEFIFNTFLPHIKSVLAFIIKNLNQSEEIYFICFKNVTKFIKNNKFFREYLNSINSSALNLIVQNEVTNTKLLFTLSIIKSCVEYLETPNVEGVTSIMKLCKRPLSSENRISEERRVTFDCYKLIGEVFLLLVGYSVDIIEEYEEILLSLVKLVDLGKECVISSVVKLLTYLLTKRRNSMEKNMDVVKCLVEACWVNLWDMNRDEEFWNASKQFIECLMEINKFAPLEVKEYIYKINLKSEDIPGLRSLLWSKFWLLEEEIINYWDVIMRNFIECNIGRERKIEMQAQVFLFNNFDVKYCYDVFCGKNEIRVYVETLFRAESVFLIINALSNQKYVSEKEDDIVEMLLSILKTHKNKRYYNDSNLHRIKHRVMQLLLVITSIHGLKEENLIKMHDTIGDLIIVESNQLTVRMMQEWLLIKIYLDTPKLLEKLWGLLERAKEERPGSITSIASIVYHVSRNVSGERQQLFVKDATSQLLSCSFSQQFVVRLYCQTVLAKLFEMIPSSSVCNYDVLKKSIDESLLRGNMHKNSMKLCEDFYFTKFDPVKNFTLTTIFYDVPRLLNMSKDEWISPKILEHLASVFKLNNIDAQNLVNNEYTLENISSSQMTKTRCQELDEEEINNENSDDVQKKIMPWKSMIPLEEDLSGTLRRLKLADDTGLIVVASLIDSMANLGGLARTAEIFCAKQLVLSSTKYVENKEFQMLSVSAEKWVQITEVKAHELRDYLLEKSSLGWKIVGAEQTANSVCLTDVKFDKKTVLVLGNEKSGMPANLIPLMDVCIEIPQAGVVRSLNVHVTGAICMWHYAQQYIFS</sequence>
<reference evidence="4" key="1">
    <citation type="submission" date="2021-04" db="EMBL/GenBank/DDBJ databases">
        <authorList>
            <person name="Chebbi M.A.C M."/>
        </authorList>
    </citation>
    <scope>NUCLEOTIDE SEQUENCE</scope>
</reference>
<feature type="domain" description="tRNA/rRNA methyltransferase SpoU type" evidence="3">
    <location>
        <begin position="1309"/>
        <end position="1451"/>
    </location>
</feature>
<dbReference type="SUPFAM" id="SSF75217">
    <property type="entry name" value="alpha/beta knot"/>
    <property type="match status" value="1"/>
</dbReference>
<dbReference type="Pfam" id="PF00588">
    <property type="entry name" value="SpoU_methylase"/>
    <property type="match status" value="1"/>
</dbReference>
<dbReference type="Gene3D" id="3.40.1280.10">
    <property type="match status" value="1"/>
</dbReference>
<dbReference type="InterPro" id="IPR045330">
    <property type="entry name" value="TRM3/TARBP1"/>
</dbReference>
<dbReference type="InterPro" id="IPR001537">
    <property type="entry name" value="SpoU_MeTrfase"/>
</dbReference>
<protein>
    <submittedName>
        <fullName evidence="4">Similar to TARBP1: Probable methyltransferase TARBP1 (Homo sapiens)</fullName>
    </submittedName>
</protein>
<keyword evidence="2" id="KW-0808">Transferase</keyword>
<evidence type="ECO:0000256" key="2">
    <source>
        <dbReference type="ARBA" id="ARBA00022679"/>
    </source>
</evidence>
<comment type="caution">
    <text evidence="4">The sequence shown here is derived from an EMBL/GenBank/DDBJ whole genome shotgun (WGS) entry which is preliminary data.</text>
</comment>
<dbReference type="PANTHER" id="PTHR12029:SF11">
    <property type="entry name" value="METHYLTRANSFERASE TARBP1-RELATED"/>
    <property type="match status" value="1"/>
</dbReference>
<keyword evidence="5" id="KW-1185">Reference proteome</keyword>
<evidence type="ECO:0000313" key="5">
    <source>
        <dbReference type="Proteomes" id="UP000786811"/>
    </source>
</evidence>
<organism evidence="4 5">
    <name type="scientific">Cotesia congregata</name>
    <name type="common">Parasitoid wasp</name>
    <name type="synonym">Apanteles congregatus</name>
    <dbReference type="NCBI Taxonomy" id="51543"/>
    <lineage>
        <taxon>Eukaryota</taxon>
        <taxon>Metazoa</taxon>
        <taxon>Ecdysozoa</taxon>
        <taxon>Arthropoda</taxon>
        <taxon>Hexapoda</taxon>
        <taxon>Insecta</taxon>
        <taxon>Pterygota</taxon>
        <taxon>Neoptera</taxon>
        <taxon>Endopterygota</taxon>
        <taxon>Hymenoptera</taxon>
        <taxon>Apocrita</taxon>
        <taxon>Ichneumonoidea</taxon>
        <taxon>Braconidae</taxon>
        <taxon>Microgastrinae</taxon>
        <taxon>Cotesia</taxon>
    </lineage>
</organism>
<dbReference type="SUPFAM" id="SSF48371">
    <property type="entry name" value="ARM repeat"/>
    <property type="match status" value="1"/>
</dbReference>
<dbReference type="PANTHER" id="PTHR12029">
    <property type="entry name" value="RNA METHYLTRANSFERASE"/>
    <property type="match status" value="1"/>
</dbReference>
<accession>A0A8J2MMX7</accession>
<dbReference type="GO" id="GO:0016423">
    <property type="term" value="F:tRNA (guanine) methyltransferase activity"/>
    <property type="evidence" value="ECO:0007669"/>
    <property type="project" value="InterPro"/>
</dbReference>
<proteinExistence type="predicted"/>
<dbReference type="GO" id="GO:0003723">
    <property type="term" value="F:RNA binding"/>
    <property type="evidence" value="ECO:0007669"/>
    <property type="project" value="InterPro"/>
</dbReference>
<gene>
    <name evidence="4" type="ORF">HICCMSTLAB_LOCUS9134</name>
</gene>
<dbReference type="Proteomes" id="UP000786811">
    <property type="component" value="Unassembled WGS sequence"/>
</dbReference>
<evidence type="ECO:0000259" key="3">
    <source>
        <dbReference type="Pfam" id="PF00588"/>
    </source>
</evidence>
<dbReference type="InterPro" id="IPR016024">
    <property type="entry name" value="ARM-type_fold"/>
</dbReference>